<dbReference type="CDD" id="cd02440">
    <property type="entry name" value="AdoMet_MTases"/>
    <property type="match status" value="1"/>
</dbReference>
<dbReference type="RefSeq" id="WP_399657537.1">
    <property type="nucleotide sequence ID" value="NZ_JBITYG010000017.1"/>
</dbReference>
<dbReference type="EC" id="2.1.1.-" evidence="5"/>
<comment type="caution">
    <text evidence="5">The sequence shown here is derived from an EMBL/GenBank/DDBJ whole genome shotgun (WGS) entry which is preliminary data.</text>
</comment>
<keyword evidence="6" id="KW-1185">Reference proteome</keyword>
<gene>
    <name evidence="5" type="ORF">ACIGXA_37390</name>
</gene>
<reference evidence="5 6" key="1">
    <citation type="submission" date="2024-10" db="EMBL/GenBank/DDBJ databases">
        <title>The Natural Products Discovery Center: Release of the First 8490 Sequenced Strains for Exploring Actinobacteria Biosynthetic Diversity.</title>
        <authorList>
            <person name="Kalkreuter E."/>
            <person name="Kautsar S.A."/>
            <person name="Yang D."/>
            <person name="Bader C.D."/>
            <person name="Teijaro C.N."/>
            <person name="Fluegel L."/>
            <person name="Davis C.M."/>
            <person name="Simpson J.R."/>
            <person name="Lauterbach L."/>
            <person name="Steele A.D."/>
            <person name="Gui C."/>
            <person name="Meng S."/>
            <person name="Li G."/>
            <person name="Viehrig K."/>
            <person name="Ye F."/>
            <person name="Su P."/>
            <person name="Kiefer A.F."/>
            <person name="Nichols A."/>
            <person name="Cepeda A.J."/>
            <person name="Yan W."/>
            <person name="Fan B."/>
            <person name="Jiang Y."/>
            <person name="Adhikari A."/>
            <person name="Zheng C.-J."/>
            <person name="Schuster L."/>
            <person name="Cowan T.M."/>
            <person name="Smanski M.J."/>
            <person name="Chevrette M.G."/>
            <person name="De Carvalho L.P.S."/>
            <person name="Shen B."/>
        </authorList>
    </citation>
    <scope>NUCLEOTIDE SEQUENCE [LARGE SCALE GENOMIC DNA]</scope>
    <source>
        <strain evidence="5 6">NPDC053399</strain>
    </source>
</reference>
<dbReference type="Pfam" id="PF08241">
    <property type="entry name" value="Methyltransf_11"/>
    <property type="match status" value="1"/>
</dbReference>
<dbReference type="InterPro" id="IPR051052">
    <property type="entry name" value="Diverse_substrate_MTase"/>
</dbReference>
<dbReference type="Proteomes" id="UP001614394">
    <property type="component" value="Unassembled WGS sequence"/>
</dbReference>
<comment type="similarity">
    <text evidence="1">Belongs to the methyltransferase superfamily.</text>
</comment>
<evidence type="ECO:0000313" key="5">
    <source>
        <dbReference type="EMBL" id="MFI9106195.1"/>
    </source>
</evidence>
<proteinExistence type="inferred from homology"/>
<evidence type="ECO:0000313" key="6">
    <source>
        <dbReference type="Proteomes" id="UP001614394"/>
    </source>
</evidence>
<keyword evidence="3 5" id="KW-0808">Transferase</keyword>
<protein>
    <submittedName>
        <fullName evidence="5">Class I SAM-dependent methyltransferase</fullName>
        <ecNumber evidence="5">2.1.1.-</ecNumber>
    </submittedName>
</protein>
<dbReference type="PANTHER" id="PTHR44942:SF4">
    <property type="entry name" value="METHYLTRANSFERASE TYPE 11 DOMAIN-CONTAINING PROTEIN"/>
    <property type="match status" value="1"/>
</dbReference>
<organism evidence="5 6">
    <name type="scientific">Streptomyces fildesensis</name>
    <dbReference type="NCBI Taxonomy" id="375757"/>
    <lineage>
        <taxon>Bacteria</taxon>
        <taxon>Bacillati</taxon>
        <taxon>Actinomycetota</taxon>
        <taxon>Actinomycetes</taxon>
        <taxon>Kitasatosporales</taxon>
        <taxon>Streptomycetaceae</taxon>
        <taxon>Streptomyces</taxon>
    </lineage>
</organism>
<feature type="domain" description="Methyltransferase type 11" evidence="4">
    <location>
        <begin position="49"/>
        <end position="138"/>
    </location>
</feature>
<dbReference type="InterPro" id="IPR029063">
    <property type="entry name" value="SAM-dependent_MTases_sf"/>
</dbReference>
<dbReference type="PANTHER" id="PTHR44942">
    <property type="entry name" value="METHYLTRANSF_11 DOMAIN-CONTAINING PROTEIN"/>
    <property type="match status" value="1"/>
</dbReference>
<dbReference type="SUPFAM" id="SSF53335">
    <property type="entry name" value="S-adenosyl-L-methionine-dependent methyltransferases"/>
    <property type="match status" value="1"/>
</dbReference>
<evidence type="ECO:0000256" key="3">
    <source>
        <dbReference type="ARBA" id="ARBA00022679"/>
    </source>
</evidence>
<evidence type="ECO:0000256" key="1">
    <source>
        <dbReference type="ARBA" id="ARBA00008361"/>
    </source>
</evidence>
<sequence length="252" mass="26719">MTSSSHTELARSFNAIAAEYAAARPSYPPALFDAVEELAGRSLAGATVIDVGAGTGIGTRLLRERGARVTAVEPGAGMAAQLGAALPAVPLVRADGNALPFADGTADFVTYAQAWHWTEPARSVPEALRVLRPDGALALWWNVPDLSHGWVADQEARLAERCPGYRAPGFSHTASGLLAPFAVRTGTRSVGWSRRITVDDRLRTLGTHSFLAVLGAEAEPVLRAEREELLALFPDGVLDEPYVTDVTVALRA</sequence>
<dbReference type="Gene3D" id="3.40.50.150">
    <property type="entry name" value="Vaccinia Virus protein VP39"/>
    <property type="match status" value="1"/>
</dbReference>
<dbReference type="GO" id="GO:0008168">
    <property type="term" value="F:methyltransferase activity"/>
    <property type="evidence" value="ECO:0007669"/>
    <property type="project" value="UniProtKB-KW"/>
</dbReference>
<evidence type="ECO:0000259" key="4">
    <source>
        <dbReference type="Pfam" id="PF08241"/>
    </source>
</evidence>
<keyword evidence="2 5" id="KW-0489">Methyltransferase</keyword>
<accession>A0ABW8CIA5</accession>
<evidence type="ECO:0000256" key="2">
    <source>
        <dbReference type="ARBA" id="ARBA00022603"/>
    </source>
</evidence>
<name>A0ABW8CIA5_9ACTN</name>
<dbReference type="InterPro" id="IPR013216">
    <property type="entry name" value="Methyltransf_11"/>
</dbReference>
<dbReference type="EMBL" id="JBITYG010000017">
    <property type="protein sequence ID" value="MFI9106195.1"/>
    <property type="molecule type" value="Genomic_DNA"/>
</dbReference>
<dbReference type="GO" id="GO:0032259">
    <property type="term" value="P:methylation"/>
    <property type="evidence" value="ECO:0007669"/>
    <property type="project" value="UniProtKB-KW"/>
</dbReference>